<feature type="region of interest" description="Disordered" evidence="1">
    <location>
        <begin position="1"/>
        <end position="20"/>
    </location>
</feature>
<evidence type="ECO:0000256" key="1">
    <source>
        <dbReference type="SAM" id="MobiDB-lite"/>
    </source>
</evidence>
<gene>
    <name evidence="4" type="ORF">Atai01_48670</name>
</gene>
<keyword evidence="2" id="KW-1133">Transmembrane helix</keyword>
<name>A0A9W6R462_9PSEU</name>
<keyword evidence="2" id="KW-0812">Transmembrane</keyword>
<organism evidence="4 5">
    <name type="scientific">Amycolatopsis taiwanensis</name>
    <dbReference type="NCBI Taxonomy" id="342230"/>
    <lineage>
        <taxon>Bacteria</taxon>
        <taxon>Bacillati</taxon>
        <taxon>Actinomycetota</taxon>
        <taxon>Actinomycetes</taxon>
        <taxon>Pseudonocardiales</taxon>
        <taxon>Pseudonocardiaceae</taxon>
        <taxon>Amycolatopsis</taxon>
    </lineage>
</organism>
<protein>
    <recommendedName>
        <fullName evidence="3">DUF4350 domain-containing protein</fullName>
    </recommendedName>
</protein>
<dbReference type="EMBL" id="BSTI01000011">
    <property type="protein sequence ID" value="GLY68248.1"/>
    <property type="molecule type" value="Genomic_DNA"/>
</dbReference>
<accession>A0A9W6R462</accession>
<keyword evidence="5" id="KW-1185">Reference proteome</keyword>
<sequence>MSAPHTSEAGAGPLSTPTSPDAKRVWRAARAPIFIAVVILLGASLVLLIRGDTSHGDLDPGSAEPGGSRALANLLTQQGVRVVGVRTFADAEAELSPDATLLVTGPGLVEPGRLAELRSHAGEAVLVGARQQTLDAVLPGVSTMPESDVGVRSPDCTVAAAVAAGDVLLGGVGYQAHQSARGCYAGSLLQVGRTTLLGSGAPLTNENLATEGNAALTMRLLGRSAKLVWYQPASGDQSAGLAQRSFLDLVPRGWLYGAVEVGVAAVLFALWRGRRLGPVVAEPLPVVVRAAETVEGRARLYRRSRSSAHAAHILRQAVVDRLRPTLGLGAAAEPAAVVSSIAARSGKSPAEVGALLYGPAPGDDASLVRLADELDRLTREVR</sequence>
<dbReference type="AlphaFoldDB" id="A0A9W6R462"/>
<dbReference type="RefSeq" id="WP_285488294.1">
    <property type="nucleotide sequence ID" value="NZ_BSTI01000011.1"/>
</dbReference>
<feature type="domain" description="DUF4350" evidence="3">
    <location>
        <begin position="61"/>
        <end position="221"/>
    </location>
</feature>
<keyword evidence="2" id="KW-0472">Membrane</keyword>
<evidence type="ECO:0000313" key="5">
    <source>
        <dbReference type="Proteomes" id="UP001165136"/>
    </source>
</evidence>
<dbReference type="Proteomes" id="UP001165136">
    <property type="component" value="Unassembled WGS sequence"/>
</dbReference>
<evidence type="ECO:0000313" key="4">
    <source>
        <dbReference type="EMBL" id="GLY68248.1"/>
    </source>
</evidence>
<dbReference type="Pfam" id="PF14258">
    <property type="entry name" value="DUF4350"/>
    <property type="match status" value="1"/>
</dbReference>
<feature type="transmembrane region" description="Helical" evidence="2">
    <location>
        <begin position="31"/>
        <end position="49"/>
    </location>
</feature>
<evidence type="ECO:0000256" key="2">
    <source>
        <dbReference type="SAM" id="Phobius"/>
    </source>
</evidence>
<dbReference type="InterPro" id="IPR025646">
    <property type="entry name" value="DUF4350"/>
</dbReference>
<evidence type="ECO:0000259" key="3">
    <source>
        <dbReference type="Pfam" id="PF14258"/>
    </source>
</evidence>
<comment type="caution">
    <text evidence="4">The sequence shown here is derived from an EMBL/GenBank/DDBJ whole genome shotgun (WGS) entry which is preliminary data.</text>
</comment>
<reference evidence="4" key="1">
    <citation type="submission" date="2023-03" db="EMBL/GenBank/DDBJ databases">
        <title>Amycolatopsis taiwanensis NBRC 103393.</title>
        <authorList>
            <person name="Ichikawa N."/>
            <person name="Sato H."/>
            <person name="Tonouchi N."/>
        </authorList>
    </citation>
    <scope>NUCLEOTIDE SEQUENCE</scope>
    <source>
        <strain evidence="4">NBRC 103393</strain>
    </source>
</reference>
<proteinExistence type="predicted"/>